<keyword evidence="12 21" id="KW-0547">Nucleotide-binding</keyword>
<evidence type="ECO:0000256" key="22">
    <source>
        <dbReference type="SAM" id="Phobius"/>
    </source>
</evidence>
<dbReference type="InterPro" id="IPR003591">
    <property type="entry name" value="Leu-rich_rpt_typical-subtyp"/>
</dbReference>
<evidence type="ECO:0000256" key="7">
    <source>
        <dbReference type="ARBA" id="ARBA00022614"/>
    </source>
</evidence>
<dbReference type="GO" id="GO:0051707">
    <property type="term" value="P:response to other organism"/>
    <property type="evidence" value="ECO:0007669"/>
    <property type="project" value="UniProtKB-ARBA"/>
</dbReference>
<keyword evidence="16 22" id="KW-0472">Membrane</keyword>
<dbReference type="PROSITE" id="PS00107">
    <property type="entry name" value="PROTEIN_KINASE_ATP"/>
    <property type="match status" value="1"/>
</dbReference>
<dbReference type="GO" id="GO:0009791">
    <property type="term" value="P:post-embryonic development"/>
    <property type="evidence" value="ECO:0007669"/>
    <property type="project" value="UniProtKB-ARBA"/>
</dbReference>
<dbReference type="EMBL" id="CM000786">
    <property type="protein sequence ID" value="AQK39557.1"/>
    <property type="molecule type" value="Genomic_DNA"/>
</dbReference>
<evidence type="ECO:0000256" key="10">
    <source>
        <dbReference type="ARBA" id="ARBA00022729"/>
    </source>
</evidence>
<comment type="catalytic activity">
    <reaction evidence="19">
        <text>L-threonyl-[protein] + ATP = O-phospho-L-threonyl-[protein] + ADP + H(+)</text>
        <dbReference type="Rhea" id="RHEA:46608"/>
        <dbReference type="Rhea" id="RHEA-COMP:11060"/>
        <dbReference type="Rhea" id="RHEA-COMP:11605"/>
        <dbReference type="ChEBI" id="CHEBI:15378"/>
        <dbReference type="ChEBI" id="CHEBI:30013"/>
        <dbReference type="ChEBI" id="CHEBI:30616"/>
        <dbReference type="ChEBI" id="CHEBI:61977"/>
        <dbReference type="ChEBI" id="CHEBI:456216"/>
        <dbReference type="EC" id="2.7.11.1"/>
    </reaction>
</comment>
<evidence type="ECO:0000256" key="1">
    <source>
        <dbReference type="ARBA" id="ARBA00004251"/>
    </source>
</evidence>
<feature type="domain" description="Protein kinase" evidence="24">
    <location>
        <begin position="816"/>
        <end position="1099"/>
    </location>
</feature>
<evidence type="ECO:0000256" key="18">
    <source>
        <dbReference type="ARBA" id="ARBA00023180"/>
    </source>
</evidence>
<keyword evidence="18" id="KW-0325">Glycoprotein</keyword>
<evidence type="ECO:0000259" key="24">
    <source>
        <dbReference type="PROSITE" id="PS50011"/>
    </source>
</evidence>
<dbReference type="FunFam" id="3.80.10.10:FF:000470">
    <property type="entry name" value="LRR receptor-like serine/threonine-protein kinase RPK2"/>
    <property type="match status" value="1"/>
</dbReference>
<feature type="signal peptide" evidence="23">
    <location>
        <begin position="1"/>
        <end position="20"/>
    </location>
</feature>
<dbReference type="InterPro" id="IPR001245">
    <property type="entry name" value="Ser-Thr/Tyr_kinase_cat_dom"/>
</dbReference>
<evidence type="ECO:0000256" key="5">
    <source>
        <dbReference type="ARBA" id="ARBA00022527"/>
    </source>
</evidence>
<protein>
    <recommendedName>
        <fullName evidence="3">non-specific serine/threonine protein kinase</fullName>
        <ecNumber evidence="3">2.7.11.1</ecNumber>
    </recommendedName>
</protein>
<dbReference type="InterPro" id="IPR055414">
    <property type="entry name" value="LRR_R13L4/SHOC2-like"/>
</dbReference>
<evidence type="ECO:0000256" key="23">
    <source>
        <dbReference type="SAM" id="SignalP"/>
    </source>
</evidence>
<evidence type="ECO:0000256" key="11">
    <source>
        <dbReference type="ARBA" id="ARBA00022737"/>
    </source>
</evidence>
<name>A0A1D6IU37_MAIZE</name>
<evidence type="ECO:0000256" key="20">
    <source>
        <dbReference type="ARBA" id="ARBA00048679"/>
    </source>
</evidence>
<keyword evidence="4" id="KW-1003">Cell membrane</keyword>
<dbReference type="InterPro" id="IPR017441">
    <property type="entry name" value="Protein_kinase_ATP_BS"/>
</dbReference>
<keyword evidence="9 22" id="KW-0812">Transmembrane</keyword>
<dbReference type="SMR" id="A0A1D6IU37"/>
<dbReference type="GO" id="GO:0099402">
    <property type="term" value="P:plant organ development"/>
    <property type="evidence" value="ECO:0007669"/>
    <property type="project" value="UniProtKB-ARBA"/>
</dbReference>
<dbReference type="GO" id="GO:0051606">
    <property type="term" value="P:detection of stimulus"/>
    <property type="evidence" value="ECO:0007669"/>
    <property type="project" value="UniProtKB-ARBA"/>
</dbReference>
<dbReference type="Gene3D" id="3.30.200.20">
    <property type="entry name" value="Phosphorylase Kinase, domain 1"/>
    <property type="match status" value="1"/>
</dbReference>
<dbReference type="PROSITE" id="PS50011">
    <property type="entry name" value="PROTEIN_KINASE_DOM"/>
    <property type="match status" value="1"/>
</dbReference>
<keyword evidence="10 23" id="KW-0732">Signal</keyword>
<dbReference type="GO" id="GO:0009653">
    <property type="term" value="P:anatomical structure morphogenesis"/>
    <property type="evidence" value="ECO:0007669"/>
    <property type="project" value="UniProtKB-ARBA"/>
</dbReference>
<dbReference type="GO" id="GO:0009755">
    <property type="term" value="P:hormone-mediated signaling pathway"/>
    <property type="evidence" value="ECO:0000318"/>
    <property type="project" value="GO_Central"/>
</dbReference>
<reference evidence="27" key="1">
    <citation type="journal article" date="2009" name="Science">
        <title>The B73 maize genome: complexity, diversity, and dynamics.</title>
        <authorList>
            <person name="Schnable P.S."/>
            <person name="Ware D."/>
            <person name="Fulton R.S."/>
            <person name="Stein J.C."/>
            <person name="Wei F."/>
            <person name="Pasternak S."/>
            <person name="Liang C."/>
            <person name="Zhang J."/>
            <person name="Fulton L."/>
            <person name="Graves T.A."/>
            <person name="Minx P."/>
            <person name="Reily A.D."/>
            <person name="Courtney L."/>
            <person name="Kruchowski S.S."/>
            <person name="Tomlinson C."/>
            <person name="Strong C."/>
            <person name="Delehaunty K."/>
            <person name="Fronick C."/>
            <person name="Courtney B."/>
            <person name="Rock S.M."/>
            <person name="Belter E."/>
            <person name="Du F."/>
            <person name="Kim K."/>
            <person name="Abbott R.M."/>
            <person name="Cotton M."/>
            <person name="Levy A."/>
            <person name="Marchetto P."/>
            <person name="Ochoa K."/>
            <person name="Jackson S.M."/>
            <person name="Gillam B."/>
            <person name="Chen W."/>
            <person name="Yan L."/>
            <person name="Higginbotham J."/>
            <person name="Cardenas M."/>
            <person name="Waligorski J."/>
            <person name="Applebaum E."/>
            <person name="Phelps L."/>
            <person name="Falcone J."/>
            <person name="Kanchi K."/>
            <person name="Thane T."/>
            <person name="Scimone A."/>
            <person name="Thane N."/>
            <person name="Henke J."/>
            <person name="Wang T."/>
            <person name="Ruppert J."/>
            <person name="Shah N."/>
            <person name="Rotter K."/>
            <person name="Hodges J."/>
            <person name="Ingenthron E."/>
            <person name="Cordes M."/>
            <person name="Kohlberg S."/>
            <person name="Sgro J."/>
            <person name="Delgado B."/>
            <person name="Mead K."/>
            <person name="Chinwalla A."/>
            <person name="Leonard S."/>
            <person name="Crouse K."/>
            <person name="Collura K."/>
            <person name="Kudrna D."/>
            <person name="Currie J."/>
            <person name="He R."/>
            <person name="Angelova A."/>
            <person name="Rajasekar S."/>
            <person name="Mueller T."/>
            <person name="Lomeli R."/>
            <person name="Scara G."/>
            <person name="Ko A."/>
            <person name="Delaney K."/>
            <person name="Wissotski M."/>
            <person name="Lopez G."/>
            <person name="Campos D."/>
            <person name="Braidotti M."/>
            <person name="Ashley E."/>
            <person name="Golser W."/>
            <person name="Kim H."/>
            <person name="Lee S."/>
            <person name="Lin J."/>
            <person name="Dujmic Z."/>
            <person name="Kim W."/>
            <person name="Talag J."/>
            <person name="Zuccolo A."/>
            <person name="Fan C."/>
            <person name="Sebastian A."/>
            <person name="Kramer M."/>
            <person name="Spiegel L."/>
            <person name="Nascimento L."/>
            <person name="Zutavern T."/>
            <person name="Miller B."/>
            <person name="Ambroise C."/>
            <person name="Muller S."/>
            <person name="Spooner W."/>
            <person name="Narechania A."/>
            <person name="Ren L."/>
            <person name="Wei S."/>
            <person name="Kumari S."/>
            <person name="Faga B."/>
            <person name="Levy M.J."/>
            <person name="McMahan L."/>
            <person name="Van Buren P."/>
            <person name="Vaughn M.W."/>
            <person name="Ying K."/>
            <person name="Yeh C.-T."/>
            <person name="Emrich S.J."/>
            <person name="Jia Y."/>
            <person name="Kalyanaraman A."/>
            <person name="Hsia A.-P."/>
            <person name="Barbazuk W.B."/>
            <person name="Baucom R.S."/>
            <person name="Brutnell T.P."/>
            <person name="Carpita N.C."/>
            <person name="Chaparro C."/>
            <person name="Chia J.-M."/>
            <person name="Deragon J.-M."/>
            <person name="Estill J.C."/>
            <person name="Fu Y."/>
            <person name="Jeddeloh J.A."/>
            <person name="Han Y."/>
            <person name="Lee H."/>
            <person name="Li P."/>
            <person name="Lisch D.R."/>
            <person name="Liu S."/>
            <person name="Liu Z."/>
            <person name="Nagel D.H."/>
            <person name="McCann M.C."/>
            <person name="SanMiguel P."/>
            <person name="Myers A.M."/>
            <person name="Nettleton D."/>
            <person name="Nguyen J."/>
            <person name="Penning B.W."/>
            <person name="Ponnala L."/>
            <person name="Schneider K.L."/>
            <person name="Schwartz D.C."/>
            <person name="Sharma A."/>
            <person name="Soderlund C."/>
            <person name="Springer N.M."/>
            <person name="Sun Q."/>
            <person name="Wang H."/>
            <person name="Waterman M."/>
            <person name="Westerman R."/>
            <person name="Wolfgruber T.K."/>
            <person name="Yang L."/>
            <person name="Yu Y."/>
            <person name="Zhang L."/>
            <person name="Zhou S."/>
            <person name="Zhu Q."/>
            <person name="Bennetzen J.L."/>
            <person name="Dawe R.K."/>
            <person name="Jiang J."/>
            <person name="Jiang N."/>
            <person name="Presting G.G."/>
            <person name="Wessler S.R."/>
            <person name="Aluru S."/>
            <person name="Martienssen R.A."/>
            <person name="Clifton S.W."/>
            <person name="McCombie W.R."/>
            <person name="Wing R.A."/>
            <person name="Wilson R.K."/>
        </authorList>
    </citation>
    <scope>NUCLEOTIDE SEQUENCE [LARGE SCALE GENOMIC DNA]</scope>
    <source>
        <strain evidence="27">cv. B73</strain>
    </source>
</reference>
<dbReference type="Proteomes" id="UP000007305">
    <property type="component" value="Chromosome 10"/>
</dbReference>
<dbReference type="AlphaFoldDB" id="A0A1D6IU37"/>
<evidence type="ECO:0000256" key="13">
    <source>
        <dbReference type="ARBA" id="ARBA00022777"/>
    </source>
</evidence>
<dbReference type="FunCoup" id="A0A1D6IU37">
    <property type="interactions" value="3"/>
</dbReference>
<dbReference type="InterPro" id="IPR000719">
    <property type="entry name" value="Prot_kinase_dom"/>
</dbReference>
<evidence type="ECO:0000256" key="19">
    <source>
        <dbReference type="ARBA" id="ARBA00047899"/>
    </source>
</evidence>
<dbReference type="Gene3D" id="3.80.10.10">
    <property type="entry name" value="Ribonuclease Inhibitor"/>
    <property type="match status" value="5"/>
</dbReference>
<keyword evidence="5" id="KW-0723">Serine/threonine-protein kinase</keyword>
<feature type="transmembrane region" description="Helical" evidence="22">
    <location>
        <begin position="758"/>
        <end position="780"/>
    </location>
</feature>
<evidence type="ECO:0000256" key="4">
    <source>
        <dbReference type="ARBA" id="ARBA00022475"/>
    </source>
</evidence>
<proteinExistence type="inferred from homology"/>
<keyword evidence="11" id="KW-0677">Repeat</keyword>
<dbReference type="InterPro" id="IPR008271">
    <property type="entry name" value="Ser/Thr_kinase_AS"/>
</dbReference>
<evidence type="ECO:0000256" key="8">
    <source>
        <dbReference type="ARBA" id="ARBA00022679"/>
    </source>
</evidence>
<organism evidence="25">
    <name type="scientific">Zea mays</name>
    <name type="common">Maize</name>
    <dbReference type="NCBI Taxonomy" id="4577"/>
    <lineage>
        <taxon>Eukaryota</taxon>
        <taxon>Viridiplantae</taxon>
        <taxon>Streptophyta</taxon>
        <taxon>Embryophyta</taxon>
        <taxon>Tracheophyta</taxon>
        <taxon>Spermatophyta</taxon>
        <taxon>Magnoliopsida</taxon>
        <taxon>Liliopsida</taxon>
        <taxon>Poales</taxon>
        <taxon>Poaceae</taxon>
        <taxon>PACMAD clade</taxon>
        <taxon>Panicoideae</taxon>
        <taxon>Andropogonodae</taxon>
        <taxon>Andropogoneae</taxon>
        <taxon>Tripsacinae</taxon>
        <taxon>Zea</taxon>
    </lineage>
</organism>
<dbReference type="SUPFAM" id="SSF52058">
    <property type="entry name" value="L domain-like"/>
    <property type="match status" value="1"/>
</dbReference>
<dbReference type="PANTHER" id="PTHR45974:SF285">
    <property type="entry name" value="PROTEIN KINASE DOMAIN-CONTAINING PROTEIN"/>
    <property type="match status" value="1"/>
</dbReference>
<dbReference type="PaxDb" id="4577-GRMZM5G851140_P01"/>
<comment type="subcellular location">
    <subcellularLocation>
        <location evidence="1">Cell membrane</location>
        <topology evidence="1">Single-pass type I membrane protein</topology>
    </subcellularLocation>
</comment>
<evidence type="ECO:0000256" key="17">
    <source>
        <dbReference type="ARBA" id="ARBA00023170"/>
    </source>
</evidence>
<dbReference type="PROSITE" id="PS00108">
    <property type="entry name" value="PROTEIN_KINASE_ST"/>
    <property type="match status" value="1"/>
</dbReference>
<keyword evidence="6" id="KW-0597">Phosphoprotein</keyword>
<dbReference type="eggNOG" id="ENOG502QPYS">
    <property type="taxonomic scope" value="Eukaryota"/>
</dbReference>
<reference evidence="25" key="2">
    <citation type="submission" date="2015-12" db="EMBL/GenBank/DDBJ databases">
        <title>Update maize B73 reference genome by single molecule sequencing technologies.</title>
        <authorList>
            <consortium name="Maize Genome Sequencing Project"/>
            <person name="Ware D."/>
        </authorList>
    </citation>
    <scope>NUCLEOTIDE SEQUENCE</scope>
    <source>
        <tissue evidence="25">Seedling</tissue>
    </source>
</reference>
<evidence type="ECO:0000256" key="16">
    <source>
        <dbReference type="ARBA" id="ARBA00023136"/>
    </source>
</evidence>
<dbReference type="FunFam" id="3.30.200.20:FF:000661">
    <property type="entry name" value="Serine-threonine protein kinase plant-type"/>
    <property type="match status" value="1"/>
</dbReference>
<reference evidence="26" key="3">
    <citation type="submission" date="2019-07" db="EMBL/GenBank/DDBJ databases">
        <authorList>
            <person name="Seetharam A."/>
            <person name="Woodhouse M."/>
            <person name="Cannon E."/>
        </authorList>
    </citation>
    <scope>NUCLEOTIDE SEQUENCE [LARGE SCALE GENOMIC DNA]</scope>
    <source>
        <strain evidence="26">cv. B73</strain>
    </source>
</reference>
<evidence type="ECO:0000256" key="14">
    <source>
        <dbReference type="ARBA" id="ARBA00022840"/>
    </source>
</evidence>
<evidence type="ECO:0000256" key="6">
    <source>
        <dbReference type="ARBA" id="ARBA00022553"/>
    </source>
</evidence>
<evidence type="ECO:0000313" key="27">
    <source>
        <dbReference type="Proteomes" id="UP000007305"/>
    </source>
</evidence>
<dbReference type="SMART" id="SM00220">
    <property type="entry name" value="S_TKc"/>
    <property type="match status" value="1"/>
</dbReference>
<evidence type="ECO:0000256" key="21">
    <source>
        <dbReference type="PROSITE-ProRule" id="PRU10141"/>
    </source>
</evidence>
<dbReference type="STRING" id="4577.A0A1D6IU37"/>
<dbReference type="Pfam" id="PF00560">
    <property type="entry name" value="LRR_1"/>
    <property type="match status" value="5"/>
</dbReference>
<dbReference type="FunFam" id="3.80.10.10:FF:000400">
    <property type="entry name" value="Nuclear pore complex protein NUP107"/>
    <property type="match status" value="1"/>
</dbReference>
<keyword evidence="27" id="KW-1185">Reference proteome</keyword>
<reference evidence="26" key="4">
    <citation type="submission" date="2021-05" db="UniProtKB">
        <authorList>
            <consortium name="EnsemblPlants"/>
        </authorList>
    </citation>
    <scope>IDENTIFICATION</scope>
    <source>
        <strain evidence="26">cv. B73</strain>
    </source>
</reference>
<dbReference type="SMART" id="SM00369">
    <property type="entry name" value="LRR_TYP"/>
    <property type="match status" value="9"/>
</dbReference>
<evidence type="ECO:0000313" key="26">
    <source>
        <dbReference type="EnsemblPlants" id="Zm00001eb407970_P002"/>
    </source>
</evidence>
<dbReference type="GO" id="GO:0005524">
    <property type="term" value="F:ATP binding"/>
    <property type="evidence" value="ECO:0007669"/>
    <property type="project" value="UniProtKB-UniRule"/>
</dbReference>
<evidence type="ECO:0000256" key="2">
    <source>
        <dbReference type="ARBA" id="ARBA00008684"/>
    </source>
</evidence>
<keyword evidence="8" id="KW-0808">Transferase</keyword>
<sequence length="1112" mass="120017">MASPLCISVLLLIMSTSTAAIAVAPSSRSGRPSKRNGSSTDLAALLAFKAQLSDPAGVLGGNWTATTSFCKWVGVSCGGRWRQRVAAIELPGVPLQGSLSPHLGNLSFLSVLNLTNASLAGAIPSDIGRLRRLKVLDLGHNALSSGIPATIGNLTRLQLLHLQFNLLSGPIPAELRRLRELRAMKIQRNYLAGSIPSDLFNNTPLLTHLNMGNNSLSGPIPRCIGSLPLQYLNLQVNNLSGLVPQSIFNMSSLRVLGLAMNTLSGALAMPGGPSNTSFSLPAVEFFSVGRNRFSGPIPSKLAACRHLQRLFLSENSFQGVVPAWLGELTAVQAIGLDENHLDAAPIPSALSNLTMLRELDLHACNLTGTIPLEFGQLLQLSVLILYDNLLTGHVPASLGNLSNMANLELQVNMLDGPLPMTIGDMNSLRLLVIVENHLRGDLGFLSVLSNCRMLSVFQFSTNHFAGTLVPDHVGNLSSNMRVFAASDNMIAGSLPATISNLTDLEILDLAGNQLQNPVPEPIMMMESIQFLDLSGNRLSGTIPWNAATNLKNVEIMFLDSNEFSGSIPSGIGNLSNLELLGLRENQFTSTIPASLFHHDRLIGIDLSQNLLSGTLPVDIILKQMNIMDLSANLLVGSLPDSLGQLQMMTYLNISLNSFHGPIPPSFEKLISMKTLDLSHNNISGAIPKYLANLTVLTSLNLSFNELRGQIPEAGVVFSNITRRSLEGNPGLCGAARLGFPPCLTEPPAHQGYAHILKYLLPAVVVVITSVGAVASCLCVMRNKKRHQAGNSTATDDDMANHQLVSYHELARATENFSDANLLGSGSFGKVFKGQLSNGLVVAVKVIRMHMEQAAARFDAECCVLRMARHRNLIRILNTCSNLDFRALVLQYMPNGSLEELLRSDGGMRLGFVERLDIVLDVSMAMEYLHHEHCEVVLHCDLKPSNVLFDEDMTAHVADFGIARILLDDENSMISASMPGTIGYMAPEYGSVGKASRKSDVFSYGIMLLEVFTGKKPTDAMFVGELSLRHWVHQAFPEGLVQVVDARILLDDASAATSSLNGFLVAVMELGLLCSADSPDQRTTMKDVVVTLKKVRKDYIKTIAMSTSATQEQ</sequence>
<feature type="chain" id="PRO_5010805433" description="non-specific serine/threonine protein kinase" evidence="23">
    <location>
        <begin position="21"/>
        <end position="1112"/>
    </location>
</feature>
<dbReference type="FunFam" id="3.80.10.10:FF:000095">
    <property type="entry name" value="LRR receptor-like serine/threonine-protein kinase GSO1"/>
    <property type="match status" value="1"/>
</dbReference>
<dbReference type="Gramene" id="Zm00001eb407970_T002">
    <property type="protein sequence ID" value="Zm00001eb407970_P002"/>
    <property type="gene ID" value="Zm00001eb407970"/>
</dbReference>
<dbReference type="Pfam" id="PF07714">
    <property type="entry name" value="PK_Tyr_Ser-Thr"/>
    <property type="match status" value="1"/>
</dbReference>
<keyword evidence="13 25" id="KW-0418">Kinase</keyword>
<keyword evidence="15 22" id="KW-1133">Transmembrane helix</keyword>
<feature type="binding site" evidence="21">
    <location>
        <position position="844"/>
    </location>
    <ligand>
        <name>ATP</name>
        <dbReference type="ChEBI" id="CHEBI:30616"/>
    </ligand>
</feature>
<dbReference type="EnsemblPlants" id="Zm00001eb407970_T002">
    <property type="protein sequence ID" value="Zm00001eb407970_P002"/>
    <property type="gene ID" value="Zm00001eb407970"/>
</dbReference>
<dbReference type="OMA" id="QINYMDI"/>
<comment type="catalytic activity">
    <reaction evidence="20">
        <text>L-seryl-[protein] + ATP = O-phospho-L-seryl-[protein] + ADP + H(+)</text>
        <dbReference type="Rhea" id="RHEA:17989"/>
        <dbReference type="Rhea" id="RHEA-COMP:9863"/>
        <dbReference type="Rhea" id="RHEA-COMP:11604"/>
        <dbReference type="ChEBI" id="CHEBI:15378"/>
        <dbReference type="ChEBI" id="CHEBI:29999"/>
        <dbReference type="ChEBI" id="CHEBI:30616"/>
        <dbReference type="ChEBI" id="CHEBI:83421"/>
        <dbReference type="ChEBI" id="CHEBI:456216"/>
        <dbReference type="EC" id="2.7.11.1"/>
    </reaction>
</comment>
<evidence type="ECO:0000256" key="15">
    <source>
        <dbReference type="ARBA" id="ARBA00022989"/>
    </source>
</evidence>
<dbReference type="GO" id="GO:0006952">
    <property type="term" value="P:defense response"/>
    <property type="evidence" value="ECO:0007669"/>
    <property type="project" value="UniProtKB-ARBA"/>
</dbReference>
<evidence type="ECO:0000256" key="9">
    <source>
        <dbReference type="ARBA" id="ARBA00022692"/>
    </source>
</evidence>
<dbReference type="InterPro" id="IPR001611">
    <property type="entry name" value="Leu-rich_rpt"/>
</dbReference>
<dbReference type="Pfam" id="PF08263">
    <property type="entry name" value="LRRNT_2"/>
    <property type="match status" value="1"/>
</dbReference>
<dbReference type="FunFam" id="1.10.510.10:FF:000358">
    <property type="entry name" value="Putative leucine-rich repeat receptor-like serine/threonine-protein kinase"/>
    <property type="match status" value="1"/>
</dbReference>
<keyword evidence="14 21" id="KW-0067">ATP-binding</keyword>
<dbReference type="InterPro" id="IPR032675">
    <property type="entry name" value="LRR_dom_sf"/>
</dbReference>
<dbReference type="SUPFAM" id="SSF52047">
    <property type="entry name" value="RNI-like"/>
    <property type="match status" value="1"/>
</dbReference>
<evidence type="ECO:0000313" key="25">
    <source>
        <dbReference type="EMBL" id="AQK39557.1"/>
    </source>
</evidence>
<dbReference type="EC" id="2.7.11.1" evidence="3"/>
<keyword evidence="17 25" id="KW-0675">Receptor</keyword>
<dbReference type="Pfam" id="PF23598">
    <property type="entry name" value="LRR_14"/>
    <property type="match status" value="1"/>
</dbReference>
<evidence type="ECO:0000256" key="12">
    <source>
        <dbReference type="ARBA" id="ARBA00022741"/>
    </source>
</evidence>
<dbReference type="ExpressionAtlas" id="A0A1D6IU37">
    <property type="expression patterns" value="baseline and differential"/>
</dbReference>
<dbReference type="GO" id="GO:0004674">
    <property type="term" value="F:protein serine/threonine kinase activity"/>
    <property type="evidence" value="ECO:0007669"/>
    <property type="project" value="UniProtKB-KW"/>
</dbReference>
<dbReference type="GO" id="GO:0038023">
    <property type="term" value="F:signaling receptor activity"/>
    <property type="evidence" value="ECO:0000318"/>
    <property type="project" value="GO_Central"/>
</dbReference>
<dbReference type="PANTHER" id="PTHR45974">
    <property type="entry name" value="RECEPTOR-LIKE PROTEIN 55"/>
    <property type="match status" value="1"/>
</dbReference>
<dbReference type="GO" id="GO:0005886">
    <property type="term" value="C:plasma membrane"/>
    <property type="evidence" value="ECO:0000318"/>
    <property type="project" value="GO_Central"/>
</dbReference>
<accession>A0A1D6IU37</accession>
<evidence type="ECO:0000256" key="3">
    <source>
        <dbReference type="ARBA" id="ARBA00012513"/>
    </source>
</evidence>
<comment type="similarity">
    <text evidence="2">Belongs to the protein kinase superfamily. Ser/Thr protein kinase family.</text>
</comment>
<gene>
    <name evidence="25" type="ORF">ZEAMMB73_Zm00001d023554</name>
</gene>
<dbReference type="InterPro" id="IPR011009">
    <property type="entry name" value="Kinase-like_dom_sf"/>
</dbReference>
<dbReference type="Pfam" id="PF13855">
    <property type="entry name" value="LRR_8"/>
    <property type="match status" value="1"/>
</dbReference>
<dbReference type="SUPFAM" id="SSF56112">
    <property type="entry name" value="Protein kinase-like (PK-like)"/>
    <property type="match status" value="1"/>
</dbReference>
<keyword evidence="7" id="KW-0433">Leucine-rich repeat</keyword>
<dbReference type="FunFam" id="3.80.10.10:FF:000453">
    <property type="entry name" value="Leucine-rich receptor-like protein kinase family protein"/>
    <property type="match status" value="1"/>
</dbReference>
<dbReference type="Gene3D" id="1.10.510.10">
    <property type="entry name" value="Transferase(Phosphotransferase) domain 1"/>
    <property type="match status" value="1"/>
</dbReference>
<dbReference type="InterPro" id="IPR013210">
    <property type="entry name" value="LRR_N_plant-typ"/>
</dbReference>